<name>A0A1H3P2C6_9PSEU</name>
<dbReference type="Pfam" id="PF08386">
    <property type="entry name" value="Abhydrolase_4"/>
    <property type="match status" value="1"/>
</dbReference>
<dbReference type="Gene3D" id="3.40.50.1820">
    <property type="entry name" value="alpha/beta hydrolase"/>
    <property type="match status" value="1"/>
</dbReference>
<evidence type="ECO:0000256" key="3">
    <source>
        <dbReference type="ARBA" id="ARBA00022801"/>
    </source>
</evidence>
<comment type="similarity">
    <text evidence="1">Belongs to the peptidase S33 family.</text>
</comment>
<accession>A0A1H3P2C6</accession>
<dbReference type="Pfam" id="PF00561">
    <property type="entry name" value="Abhydrolase_1"/>
    <property type="match status" value="1"/>
</dbReference>
<dbReference type="SUPFAM" id="SSF53474">
    <property type="entry name" value="alpha/beta-Hydrolases"/>
    <property type="match status" value="1"/>
</dbReference>
<evidence type="ECO:0000259" key="5">
    <source>
        <dbReference type="Pfam" id="PF00561"/>
    </source>
</evidence>
<keyword evidence="8" id="KW-1185">Reference proteome</keyword>
<organism evidence="7 8">
    <name type="scientific">Saccharopolyspora shandongensis</name>
    <dbReference type="NCBI Taxonomy" id="418495"/>
    <lineage>
        <taxon>Bacteria</taxon>
        <taxon>Bacillati</taxon>
        <taxon>Actinomycetota</taxon>
        <taxon>Actinomycetes</taxon>
        <taxon>Pseudonocardiales</taxon>
        <taxon>Pseudonocardiaceae</taxon>
        <taxon>Saccharopolyspora</taxon>
    </lineage>
</organism>
<evidence type="ECO:0000256" key="4">
    <source>
        <dbReference type="SAM" id="SignalP"/>
    </source>
</evidence>
<sequence length="530" mass="57567">MGALSGRLGRALAIAASALVTGTAVVAGSPAVAEPSGVAPVAWGECDSAALDGVPITERYLYRCASYPVPIDHDDPRKGTVELAMMRRAAADPDAKIGSLFLNPGGPGGAGFNRPVTAVKKFEPQVLNRFDIIGFDPRGVDRSTRLRCFKSAEQAEKVLGRLSSVPVTDKQIRTTMAAFRDYGEACDDNAGELLHHMSTKDVARDLDLMRQGVGDEQLNYVGFSYGTLLGATYVNMFPERSRAIVLDGNVDPQLRTADGVQYDRERAQGFELALDSFLKLCGEKAQRCAFGEGDPRAKFDEIRDHLRQEPIAMPDGSEITLDQFTDSVSSALYAPDQFRQLATDLQSLHRQLNPKPGLVPELLGLLSKPTSIGRWDAPADAAASSYVDDTYFGVNCADKPIPKKPEEVPGIAAQWEAESPTFGRSQAFSDVAACSNWPEIEPDVYRGPWQHQAANPVLLFGNFYDPATQYEFSRRMEQELGNARLVSVDSFGHCILGNSSCTDRIAADFLTDLKVPEPGQVCQPDKPPFA</sequence>
<evidence type="ECO:0000256" key="1">
    <source>
        <dbReference type="ARBA" id="ARBA00010088"/>
    </source>
</evidence>
<dbReference type="PANTHER" id="PTHR43248">
    <property type="entry name" value="2-SUCCINYL-6-HYDROXY-2,4-CYCLOHEXADIENE-1-CARBOXYLATE SYNTHASE"/>
    <property type="match status" value="1"/>
</dbReference>
<proteinExistence type="inferred from homology"/>
<evidence type="ECO:0000259" key="6">
    <source>
        <dbReference type="Pfam" id="PF08386"/>
    </source>
</evidence>
<dbReference type="RefSeq" id="WP_245761525.1">
    <property type="nucleotide sequence ID" value="NZ_FNOK01000040.1"/>
</dbReference>
<keyword evidence="2 4" id="KW-0732">Signal</keyword>
<dbReference type="STRING" id="418495.SAMN05216215_104048"/>
<dbReference type="Proteomes" id="UP000199529">
    <property type="component" value="Unassembled WGS sequence"/>
</dbReference>
<evidence type="ECO:0000256" key="2">
    <source>
        <dbReference type="ARBA" id="ARBA00022729"/>
    </source>
</evidence>
<evidence type="ECO:0000313" key="7">
    <source>
        <dbReference type="EMBL" id="SDY95228.1"/>
    </source>
</evidence>
<evidence type="ECO:0000313" key="8">
    <source>
        <dbReference type="Proteomes" id="UP000199529"/>
    </source>
</evidence>
<dbReference type="PANTHER" id="PTHR43248:SF29">
    <property type="entry name" value="TRIPEPTIDYL AMINOPEPTIDASE"/>
    <property type="match status" value="1"/>
</dbReference>
<reference evidence="8" key="1">
    <citation type="submission" date="2016-10" db="EMBL/GenBank/DDBJ databases">
        <authorList>
            <person name="Varghese N."/>
            <person name="Submissions S."/>
        </authorList>
    </citation>
    <scope>NUCLEOTIDE SEQUENCE [LARGE SCALE GENOMIC DNA]</scope>
    <source>
        <strain evidence="8">CGMCC 4.3530</strain>
    </source>
</reference>
<feature type="chain" id="PRO_5038595554" evidence="4">
    <location>
        <begin position="27"/>
        <end position="530"/>
    </location>
</feature>
<feature type="domain" description="Peptidase S33 tripeptidyl aminopeptidase-like C-terminal" evidence="6">
    <location>
        <begin position="420"/>
        <end position="522"/>
    </location>
</feature>
<protein>
    <submittedName>
        <fullName evidence="7">TAP-like protein</fullName>
    </submittedName>
</protein>
<dbReference type="AlphaFoldDB" id="A0A1H3P2C6"/>
<keyword evidence="3" id="KW-0378">Hydrolase</keyword>
<dbReference type="InterPro" id="IPR029058">
    <property type="entry name" value="AB_hydrolase_fold"/>
</dbReference>
<gene>
    <name evidence="7" type="ORF">SAMN05216215_104048</name>
</gene>
<feature type="domain" description="AB hydrolase-1" evidence="5">
    <location>
        <begin position="100"/>
        <end position="258"/>
    </location>
</feature>
<dbReference type="InterPro" id="IPR013595">
    <property type="entry name" value="Pept_S33_TAP-like_C"/>
</dbReference>
<dbReference type="InterPro" id="IPR000073">
    <property type="entry name" value="AB_hydrolase_1"/>
</dbReference>
<dbReference type="InterPro" id="IPR051601">
    <property type="entry name" value="Serine_prot/Carboxylest_S33"/>
</dbReference>
<feature type="signal peptide" evidence="4">
    <location>
        <begin position="1"/>
        <end position="26"/>
    </location>
</feature>
<dbReference type="GO" id="GO:0016787">
    <property type="term" value="F:hydrolase activity"/>
    <property type="evidence" value="ECO:0007669"/>
    <property type="project" value="UniProtKB-KW"/>
</dbReference>
<dbReference type="EMBL" id="FNOK01000040">
    <property type="protein sequence ID" value="SDY95228.1"/>
    <property type="molecule type" value="Genomic_DNA"/>
</dbReference>